<gene>
    <name evidence="1" type="ORF">HMPREF0534_1389</name>
</gene>
<dbReference type="EMBL" id="ACHG01000145">
    <property type="protein sequence ID" value="EEI65307.1"/>
    <property type="molecule type" value="Genomic_DNA"/>
</dbReference>
<name>A0A8D9VSR2_LIMRT</name>
<organism evidence="1 2">
    <name type="scientific">Limosilactobacillus reuteri CF48-3A</name>
    <dbReference type="NCBI Taxonomy" id="525341"/>
    <lineage>
        <taxon>Bacteria</taxon>
        <taxon>Bacillati</taxon>
        <taxon>Bacillota</taxon>
        <taxon>Bacilli</taxon>
        <taxon>Lactobacillales</taxon>
        <taxon>Lactobacillaceae</taxon>
        <taxon>Limosilactobacillus</taxon>
    </lineage>
</organism>
<evidence type="ECO:0000313" key="1">
    <source>
        <dbReference type="EMBL" id="EEI65307.1"/>
    </source>
</evidence>
<dbReference type="RefSeq" id="WP_003671413.1">
    <property type="nucleotide sequence ID" value="NZ_GG693671.1"/>
</dbReference>
<sequence>MLFNNHGYVGQSRSVRSQEAIEEHEVPLNQITRDLINEVIEELVDEETIDKEQENWLKAIPVYVWKNQSPTSWHHTGKYYHETYHYDLPLYAEEFIDDPEIVDESVKEHKRELSERRQALLNESTEPEYEVYYYSKDIWGGTRRHPKIVDIEHGYGVAKKESSRLYPVSVSDEDWPNNSYYSIGGNYITVKQYSGYLELVAKHPEFKGTKRKLNKVLKALGVTPLTLKQELSKVGGNN</sequence>
<proteinExistence type="predicted"/>
<dbReference type="AlphaFoldDB" id="A0A8D9VSR2"/>
<comment type="caution">
    <text evidence="1">The sequence shown here is derived from an EMBL/GenBank/DDBJ whole genome shotgun (WGS) entry which is preliminary data.</text>
</comment>
<protein>
    <submittedName>
        <fullName evidence="1">Uncharacterized protein</fullName>
    </submittedName>
</protein>
<evidence type="ECO:0000313" key="2">
    <source>
        <dbReference type="Proteomes" id="UP000003419"/>
    </source>
</evidence>
<accession>A0A8D9VSR2</accession>
<dbReference type="Proteomes" id="UP000003419">
    <property type="component" value="Unassembled WGS sequence"/>
</dbReference>
<reference evidence="1 2" key="1">
    <citation type="submission" date="2009-01" db="EMBL/GenBank/DDBJ databases">
        <authorList>
            <person name="Qin X."/>
            <person name="Bachman B."/>
            <person name="Battles P."/>
            <person name="Bell A."/>
            <person name="Bess C."/>
            <person name="Bickham C."/>
            <person name="Chaboub L."/>
            <person name="Chen D."/>
            <person name="Coyle M."/>
            <person name="Deiros D.R."/>
            <person name="Dinh H."/>
            <person name="Forbes L."/>
            <person name="Fowler G."/>
            <person name="Francisco L."/>
            <person name="Fu Q."/>
            <person name="Gubbala S."/>
            <person name="Hale W."/>
            <person name="Han Y."/>
            <person name="Hemphill L."/>
            <person name="Highlander S.K."/>
            <person name="Hirani K."/>
            <person name="Hogues M."/>
            <person name="Jackson L."/>
            <person name="Jakkamsetti A."/>
            <person name="Javaid M."/>
            <person name="Jiang H."/>
            <person name="Korchina V."/>
            <person name="Kovar C."/>
            <person name="Lara F."/>
            <person name="Lee S."/>
            <person name="Mata R."/>
            <person name="Mathew T."/>
            <person name="Moen C."/>
            <person name="Morales K."/>
            <person name="Munidasa M."/>
            <person name="Nazareth L."/>
            <person name="Ngo R."/>
            <person name="Nguyen L."/>
            <person name="Okwuonu G."/>
            <person name="Ongeri F."/>
            <person name="Patil S."/>
            <person name="Petrosino J."/>
            <person name="Pham C."/>
            <person name="Pham P."/>
            <person name="Pu L.-L."/>
            <person name="Puazo M."/>
            <person name="Raj R."/>
            <person name="Reid J."/>
            <person name="Rouhana J."/>
            <person name="Saada N."/>
            <person name="Shang Y."/>
            <person name="Simmons D."/>
            <person name="Thornton R."/>
            <person name="Warren J."/>
            <person name="Weissenberger G."/>
            <person name="Zhang J."/>
            <person name="Zhang L."/>
            <person name="Zhou C."/>
            <person name="Zhu D."/>
            <person name="Muzny D."/>
            <person name="Worley K."/>
            <person name="Gibbs R."/>
        </authorList>
    </citation>
    <scope>NUCLEOTIDE SEQUENCE [LARGE SCALE GENOMIC DNA]</scope>
    <source>
        <strain evidence="1 2">CF48-3A</strain>
    </source>
</reference>